<dbReference type="EMBL" id="JALNTZ010002734">
    <property type="protein sequence ID" value="KAJ3616858.1"/>
    <property type="molecule type" value="Genomic_DNA"/>
</dbReference>
<keyword evidence="2" id="KW-1185">Reference proteome</keyword>
<protein>
    <submittedName>
        <fullName evidence="1">Uncharacterized protein</fullName>
    </submittedName>
</protein>
<comment type="caution">
    <text evidence="1">The sequence shown here is derived from an EMBL/GenBank/DDBJ whole genome shotgun (WGS) entry which is preliminary data.</text>
</comment>
<dbReference type="AlphaFoldDB" id="A0AA38LZE1"/>
<evidence type="ECO:0000313" key="2">
    <source>
        <dbReference type="Proteomes" id="UP001168821"/>
    </source>
</evidence>
<name>A0AA38LZE1_9CUCU</name>
<gene>
    <name evidence="1" type="ORF">Zmor_008987</name>
</gene>
<organism evidence="1 2">
    <name type="scientific">Zophobas morio</name>
    <dbReference type="NCBI Taxonomy" id="2755281"/>
    <lineage>
        <taxon>Eukaryota</taxon>
        <taxon>Metazoa</taxon>
        <taxon>Ecdysozoa</taxon>
        <taxon>Arthropoda</taxon>
        <taxon>Hexapoda</taxon>
        <taxon>Insecta</taxon>
        <taxon>Pterygota</taxon>
        <taxon>Neoptera</taxon>
        <taxon>Endopterygota</taxon>
        <taxon>Coleoptera</taxon>
        <taxon>Polyphaga</taxon>
        <taxon>Cucujiformia</taxon>
        <taxon>Tenebrionidae</taxon>
        <taxon>Zophobas</taxon>
    </lineage>
</organism>
<sequence length="151" mass="17412">MYILPLRIKKYVNAMNYRFISAENADRKLIKKLVSAGTRAVTEDLVDIYHDDRINNIIISYRASGSEELETKLNLFKNLALFLTEAKSIVYQRFGKDFGDQFFKDVQELDSYKSDQLNDKQKAFVKKHINGMFDIGMIVILLMSDAMKAGI</sequence>
<reference evidence="1" key="1">
    <citation type="journal article" date="2023" name="G3 (Bethesda)">
        <title>Whole genome assemblies of Zophobas morio and Tenebrio molitor.</title>
        <authorList>
            <person name="Kaur S."/>
            <person name="Stinson S.A."/>
            <person name="diCenzo G.C."/>
        </authorList>
    </citation>
    <scope>NUCLEOTIDE SEQUENCE</scope>
    <source>
        <strain evidence="1">QUZm001</strain>
    </source>
</reference>
<proteinExistence type="predicted"/>
<evidence type="ECO:0000313" key="1">
    <source>
        <dbReference type="EMBL" id="KAJ3616858.1"/>
    </source>
</evidence>
<dbReference type="Proteomes" id="UP001168821">
    <property type="component" value="Unassembled WGS sequence"/>
</dbReference>
<accession>A0AA38LZE1</accession>